<dbReference type="InterPro" id="IPR005135">
    <property type="entry name" value="Endo/exonuclease/phosphatase"/>
</dbReference>
<dbReference type="InterPro" id="IPR036691">
    <property type="entry name" value="Endo/exonu/phosph_ase_sf"/>
</dbReference>
<reference evidence="3 4" key="1">
    <citation type="submission" date="2018-06" db="EMBL/GenBank/DDBJ databases">
        <title>Spirosoma sp. HMF3257 Genome sequencing and assembly.</title>
        <authorList>
            <person name="Kang H."/>
            <person name="Cha I."/>
            <person name="Kim H."/>
            <person name="Kang J."/>
            <person name="Joh K."/>
        </authorList>
    </citation>
    <scope>NUCLEOTIDE SEQUENCE [LARGE SCALE GENOMIC DNA]</scope>
    <source>
        <strain evidence="3 4">HMF3257</strain>
    </source>
</reference>
<sequence length="999" mass="103833">MVTHALQAQVSLTGTSYTETFDGLGSGLPTGWSSFTGASGTSLGTTTSFASTTVSWSTSTGNFRNAASADGLASNSSTGAQGTSTDRALAVRQTAAFGDASAAFAVKLANTSGLQSFSLTYKLQSLDAASARTATWLLQYGVGESPTSFVTVPPTSGTTATGGSSFSNNTYSFDFGTALDNNTQPIWIRIVTLTATSGSGSRPTTGIDDFSLTYSTLTNSPTIGVLPNALSGMTYTEGAGPSSPTTFTVTARNLTPAVSVTVASPTNFEASTDNSTYSTSPLLLTPAGDGSLSQPIYIRLAAGLTANPYSGTVTVTTTDVPDSKTVAVSGTVYPAGAVGPCGTSTPIAAIRSAPDNLTFTATGRVISAIGTNIYIQDATGGILLYTGTGTTVEIPEISIGDEIQVTGIISTYQTDREMKNFTSCFVKTSSPNVTPTPTVVTTATLCDHKGELVTLQGVSITAPTGTNFAGNTNYTLSNGTILRIQNGTDLVGATRPSGTFDVTGVVSLFNNVCQLLPRSTADVPGSTPTTASCPEVGTGGSGTAVSSTLDIVWWNVEWLGNTGFGPTNEAQQQSNVAAQLQTMNKDIYCLEEVCDLTKLDAIVATLNTNTGKSYTYTCGADPTRTPAIYYSHWFDDPEVAGDATTYAQKVCFVYDKAIVTNVSASQILTGTAGSSDWASNRFPLLMNCDATINGIKKNLKLVGLHSKSGSDVSSYNRRIADFNSLKTYLDATYPNDNVLIMGDYNDDADQSIYVDGTTTYVSSFSAFTTSPDYTVITKQLSNCNVPSTASYPDIIDHLTVSNEISTNGTFTASGIQYITNSVNNVRPVTGGTTTSDHYPVTARFLFAATDLTPTIELPQANFNTNTTNNFVATIAEVGGVFSSTGTTTITITVPTGYTIGYDNTLTSINVTDGTANPVAVDNTKWAVTNNVSDLQLTLTIAAGQSIGINGKSVLGFSVTRTTATSGSVSSITINVNNDSSQSYDGNSTNNVYARIINGL</sequence>
<dbReference type="GO" id="GO:0003824">
    <property type="term" value="F:catalytic activity"/>
    <property type="evidence" value="ECO:0007669"/>
    <property type="project" value="InterPro"/>
</dbReference>
<dbReference type="Pfam" id="PF18942">
    <property type="entry name" value="DUF5689"/>
    <property type="match status" value="1"/>
</dbReference>
<accession>A0A327NR58</accession>
<dbReference type="EMBL" id="QLII01000001">
    <property type="protein sequence ID" value="RAI76919.1"/>
    <property type="molecule type" value="Genomic_DNA"/>
</dbReference>
<keyword evidence="4" id="KW-1185">Reference proteome</keyword>
<feature type="domain" description="Endonuclease/exonuclease/phosphatase" evidence="1">
    <location>
        <begin position="553"/>
        <end position="837"/>
    </location>
</feature>
<evidence type="ECO:0000259" key="1">
    <source>
        <dbReference type="Pfam" id="PF03372"/>
    </source>
</evidence>
<evidence type="ECO:0000259" key="2">
    <source>
        <dbReference type="Pfam" id="PF18942"/>
    </source>
</evidence>
<dbReference type="InterPro" id="IPR043744">
    <property type="entry name" value="DUF5689"/>
</dbReference>
<organism evidence="3 4">
    <name type="scientific">Spirosoma telluris</name>
    <dbReference type="NCBI Taxonomy" id="2183553"/>
    <lineage>
        <taxon>Bacteria</taxon>
        <taxon>Pseudomonadati</taxon>
        <taxon>Bacteroidota</taxon>
        <taxon>Cytophagia</taxon>
        <taxon>Cytophagales</taxon>
        <taxon>Cytophagaceae</taxon>
        <taxon>Spirosoma</taxon>
    </lineage>
</organism>
<dbReference type="SUPFAM" id="SSF56219">
    <property type="entry name" value="DNase I-like"/>
    <property type="match status" value="1"/>
</dbReference>
<evidence type="ECO:0000313" key="3">
    <source>
        <dbReference type="EMBL" id="RAI76919.1"/>
    </source>
</evidence>
<evidence type="ECO:0000313" key="4">
    <source>
        <dbReference type="Proteomes" id="UP000249016"/>
    </source>
</evidence>
<dbReference type="RefSeq" id="WP_111347013.1">
    <property type="nucleotide sequence ID" value="NZ_QLII01000001.1"/>
</dbReference>
<feature type="domain" description="DUF5689" evidence="2">
    <location>
        <begin position="371"/>
        <end position="523"/>
    </location>
</feature>
<protein>
    <submittedName>
        <fullName evidence="3">Uncharacterized protein</fullName>
    </submittedName>
</protein>
<gene>
    <name evidence="3" type="ORF">HMF3257_27025</name>
</gene>
<dbReference type="OrthoDB" id="5500612at2"/>
<dbReference type="Gene3D" id="3.60.10.10">
    <property type="entry name" value="Endonuclease/exonuclease/phosphatase"/>
    <property type="match status" value="1"/>
</dbReference>
<proteinExistence type="predicted"/>
<dbReference type="Pfam" id="PF03372">
    <property type="entry name" value="Exo_endo_phos"/>
    <property type="match status" value="1"/>
</dbReference>
<comment type="caution">
    <text evidence="3">The sequence shown here is derived from an EMBL/GenBank/DDBJ whole genome shotgun (WGS) entry which is preliminary data.</text>
</comment>
<dbReference type="AlphaFoldDB" id="A0A327NR58"/>
<dbReference type="Proteomes" id="UP000249016">
    <property type="component" value="Unassembled WGS sequence"/>
</dbReference>
<name>A0A327NR58_9BACT</name>